<keyword evidence="3" id="KW-0378">Hydrolase</keyword>
<dbReference type="EMBL" id="CP016895">
    <property type="protein sequence ID" value="AOA56987.1"/>
    <property type="molecule type" value="Genomic_DNA"/>
</dbReference>
<dbReference type="KEGG" id="ala:BFG52_00515"/>
<dbReference type="PANTHER" id="PTHR11717:SF31">
    <property type="entry name" value="LOW MOLECULAR WEIGHT PROTEIN-TYROSINE-PHOSPHATASE ETP-RELATED"/>
    <property type="match status" value="1"/>
</dbReference>
<dbReference type="InterPro" id="IPR023485">
    <property type="entry name" value="Ptyr_pPase"/>
</dbReference>
<feature type="active site" description="Nucleophile" evidence="6">
    <location>
        <position position="10"/>
    </location>
</feature>
<evidence type="ECO:0000313" key="8">
    <source>
        <dbReference type="EMBL" id="AOA56987.1"/>
    </source>
</evidence>
<reference evidence="8 9" key="1">
    <citation type="submission" date="2016-08" db="EMBL/GenBank/DDBJ databases">
        <authorList>
            <person name="Seilhamer J.J."/>
        </authorList>
    </citation>
    <scope>NUCLEOTIDE SEQUENCE [LARGE SCALE GENOMIC DNA]</scope>
    <source>
        <strain evidence="8 9">BRTC-1</strain>
    </source>
</reference>
<evidence type="ECO:0000256" key="1">
    <source>
        <dbReference type="ARBA" id="ARBA00011063"/>
    </source>
</evidence>
<evidence type="ECO:0000256" key="2">
    <source>
        <dbReference type="ARBA" id="ARBA00013064"/>
    </source>
</evidence>
<dbReference type="InterPro" id="IPR036196">
    <property type="entry name" value="Ptyr_pPase_sf"/>
</dbReference>
<dbReference type="PRINTS" id="PR00719">
    <property type="entry name" value="LMWPTPASE"/>
</dbReference>
<dbReference type="CDD" id="cd16343">
    <property type="entry name" value="LMWPTP"/>
    <property type="match status" value="1"/>
</dbReference>
<evidence type="ECO:0000313" key="9">
    <source>
        <dbReference type="Proteomes" id="UP000093391"/>
    </source>
</evidence>
<accession>A0A1B2LVN4</accession>
<dbReference type="Proteomes" id="UP000093391">
    <property type="component" value="Chromosome"/>
</dbReference>
<dbReference type="Gene3D" id="3.40.50.2300">
    <property type="match status" value="1"/>
</dbReference>
<dbReference type="InterPro" id="IPR017867">
    <property type="entry name" value="Tyr_phospatase_low_mol_wt"/>
</dbReference>
<evidence type="ECO:0000256" key="4">
    <source>
        <dbReference type="ARBA" id="ARBA00022912"/>
    </source>
</evidence>
<gene>
    <name evidence="8" type="ORF">BFG52_00515</name>
</gene>
<dbReference type="Pfam" id="PF01451">
    <property type="entry name" value="LMWPc"/>
    <property type="match status" value="1"/>
</dbReference>
<dbReference type="STRING" id="1789224.BFG52_00515"/>
<name>A0A1B2LVN4_9GAMM</name>
<dbReference type="AlphaFoldDB" id="A0A1B2LVN4"/>
<evidence type="ECO:0000256" key="6">
    <source>
        <dbReference type="PIRSR" id="PIRSR617867-1"/>
    </source>
</evidence>
<keyword evidence="4" id="KW-0904">Protein phosphatase</keyword>
<evidence type="ECO:0000259" key="7">
    <source>
        <dbReference type="SMART" id="SM00226"/>
    </source>
</evidence>
<dbReference type="EC" id="3.1.3.48" evidence="2"/>
<feature type="active site" evidence="6">
    <location>
        <position position="16"/>
    </location>
</feature>
<proteinExistence type="inferred from homology"/>
<comment type="catalytic activity">
    <reaction evidence="5">
        <text>O-phospho-L-tyrosyl-[protein] + H2O = L-tyrosyl-[protein] + phosphate</text>
        <dbReference type="Rhea" id="RHEA:10684"/>
        <dbReference type="Rhea" id="RHEA-COMP:10136"/>
        <dbReference type="Rhea" id="RHEA-COMP:20101"/>
        <dbReference type="ChEBI" id="CHEBI:15377"/>
        <dbReference type="ChEBI" id="CHEBI:43474"/>
        <dbReference type="ChEBI" id="CHEBI:46858"/>
        <dbReference type="ChEBI" id="CHEBI:61978"/>
        <dbReference type="EC" id="3.1.3.48"/>
    </reaction>
</comment>
<keyword evidence="9" id="KW-1185">Reference proteome</keyword>
<dbReference type="OrthoDB" id="9784339at2"/>
<evidence type="ECO:0000256" key="5">
    <source>
        <dbReference type="ARBA" id="ARBA00051722"/>
    </source>
</evidence>
<feature type="active site" description="Proton donor" evidence="6">
    <location>
        <position position="115"/>
    </location>
</feature>
<dbReference type="PANTHER" id="PTHR11717">
    <property type="entry name" value="LOW MOLECULAR WEIGHT PROTEIN TYROSINE PHOSPHATASE"/>
    <property type="match status" value="1"/>
</dbReference>
<dbReference type="InterPro" id="IPR050438">
    <property type="entry name" value="LMW_PTPase"/>
</dbReference>
<dbReference type="SUPFAM" id="SSF52788">
    <property type="entry name" value="Phosphotyrosine protein phosphatases I"/>
    <property type="match status" value="1"/>
</dbReference>
<dbReference type="SMART" id="SM00226">
    <property type="entry name" value="LMWPc"/>
    <property type="match status" value="1"/>
</dbReference>
<organism evidence="8 9">
    <name type="scientific">Acinetobacter larvae</name>
    <dbReference type="NCBI Taxonomy" id="1789224"/>
    <lineage>
        <taxon>Bacteria</taxon>
        <taxon>Pseudomonadati</taxon>
        <taxon>Pseudomonadota</taxon>
        <taxon>Gammaproteobacteria</taxon>
        <taxon>Moraxellales</taxon>
        <taxon>Moraxellaceae</taxon>
        <taxon>Acinetobacter</taxon>
    </lineage>
</organism>
<feature type="domain" description="Phosphotyrosine protein phosphatase I" evidence="7">
    <location>
        <begin position="4"/>
        <end position="141"/>
    </location>
</feature>
<comment type="similarity">
    <text evidence="1">Belongs to the low molecular weight phosphotyrosine protein phosphatase family.</text>
</comment>
<protein>
    <recommendedName>
        <fullName evidence="2">protein-tyrosine-phosphatase</fullName>
        <ecNumber evidence="2">3.1.3.48</ecNumber>
    </recommendedName>
</protein>
<dbReference type="GO" id="GO:0004725">
    <property type="term" value="F:protein tyrosine phosphatase activity"/>
    <property type="evidence" value="ECO:0007669"/>
    <property type="project" value="UniProtKB-EC"/>
</dbReference>
<dbReference type="RefSeq" id="WP_067551188.1">
    <property type="nucleotide sequence ID" value="NZ_CP016895.1"/>
</dbReference>
<sequence>MQIQNILIVCMGNICRSPMAEYFLKQQFPKRHIYSAGIAALVAQAADQKSILAMQNFGIDIQQHRARQLQLEHLKTAELILVMSKRQQQLLETKWPFIKGRVFRLGHWQNANVEDPYQQDQIIFDQTCKQIKAYLADWQEHL</sequence>
<evidence type="ECO:0000256" key="3">
    <source>
        <dbReference type="ARBA" id="ARBA00022801"/>
    </source>
</evidence>